<dbReference type="HOGENOM" id="CLU_2413255_0_0_1"/>
<organism evidence="2 3">
    <name type="scientific">Encephalitozoon cuniculi (strain GB-M1)</name>
    <name type="common">Microsporidian parasite</name>
    <dbReference type="NCBI Taxonomy" id="284813"/>
    <lineage>
        <taxon>Eukaryota</taxon>
        <taxon>Fungi</taxon>
        <taxon>Fungi incertae sedis</taxon>
        <taxon>Microsporidia</taxon>
        <taxon>Unikaryonidae</taxon>
        <taxon>Encephalitozoon</taxon>
    </lineage>
</organism>
<keyword evidence="3" id="KW-1185">Reference proteome</keyword>
<evidence type="ECO:0000256" key="1">
    <source>
        <dbReference type="SAM" id="Phobius"/>
    </source>
</evidence>
<dbReference type="AlphaFoldDB" id="I7IV47"/>
<dbReference type="KEGG" id="ecu:ECU09_0595"/>
<proteinExistence type="predicted"/>
<keyword evidence="1" id="KW-1133">Transmembrane helix</keyword>
<dbReference type="Proteomes" id="UP000000819">
    <property type="component" value="Chromosome IX"/>
</dbReference>
<dbReference type="VEuPathDB" id="MicrosporidiaDB:ECU09_0595"/>
<evidence type="ECO:0000313" key="3">
    <source>
        <dbReference type="Proteomes" id="UP000000819"/>
    </source>
</evidence>
<keyword evidence="1" id="KW-0472">Membrane</keyword>
<reference evidence="2 3" key="1">
    <citation type="journal article" date="2001" name="Nature">
        <title>Genome sequence and gene compaction of the eukaryote parasite Encephalitozoon cuniculi.</title>
        <authorList>
            <person name="Katinka M.D."/>
            <person name="Duprat S."/>
            <person name="Cornillot E."/>
            <person name="Metenier G."/>
            <person name="Thomarat F."/>
            <person name="Prensier G."/>
            <person name="Barbe V."/>
            <person name="Peyretaillade E."/>
            <person name="Brottier P."/>
            <person name="Wincker P."/>
            <person name="Delbac F."/>
            <person name="El Alaoui H."/>
            <person name="Peyret P."/>
            <person name="Saurin W."/>
            <person name="Gouy M."/>
            <person name="Weissenbach J."/>
            <person name="Vivares C.P."/>
        </authorList>
    </citation>
    <scope>NUCLEOTIDE SEQUENCE [LARGE SCALE GENOMIC DNA]</scope>
    <source>
        <strain evidence="2 3">GB-M1</strain>
    </source>
</reference>
<dbReference type="RefSeq" id="NP_001402532.1">
    <property type="nucleotide sequence ID" value="NM_001415365.1"/>
</dbReference>
<protein>
    <submittedName>
        <fullName evidence="2">ECU09_0595 protein</fullName>
    </submittedName>
</protein>
<feature type="transmembrane region" description="Helical" evidence="1">
    <location>
        <begin position="6"/>
        <end position="28"/>
    </location>
</feature>
<keyword evidence="1" id="KW-0812">Transmembrane</keyword>
<evidence type="ECO:0000313" key="2">
    <source>
        <dbReference type="EMBL" id="CCI73976.1"/>
    </source>
</evidence>
<gene>
    <name evidence="2" type="ordered locus">ECU09_0595</name>
</gene>
<dbReference type="InParanoid" id="I7IV47"/>
<dbReference type="EMBL" id="AL590451">
    <property type="protein sequence ID" value="CCI73976.1"/>
    <property type="molecule type" value="Genomic_DNA"/>
</dbReference>
<name>I7IV47_ENCCU</name>
<reference evidence="2 3" key="2">
    <citation type="journal article" date="2009" name="BMC Genomics">
        <title>Identification of transcriptional signals in Encephalitozoon cuniculi widespread among Microsporidia phylum: support for accurate structural genome annotation.</title>
        <authorList>
            <person name="Peyretaillade E."/>
            <person name="Goncalves O."/>
            <person name="Terrat S."/>
            <person name="Dugat-Bony E."/>
            <person name="Wincker P."/>
            <person name="Cornman R.S."/>
            <person name="Evans J.D."/>
            <person name="Delbac F."/>
            <person name="Peyret P."/>
        </authorList>
    </citation>
    <scope>NUCLEOTIDE SEQUENCE [LARGE SCALE GENOMIC DNA]</scope>
    <source>
        <strain evidence="2 3">GB-M1</strain>
    </source>
</reference>
<sequence length="92" mass="11195">MKDHAWFFIFITLLTTFWFQATCHIPSWKKKWRSKSRSFNEHQASNESMASISVSKRLNMIAIMHRELALGYLLLWSRLIKWFERHLFYSVL</sequence>
<dbReference type="GeneID" id="77136409"/>
<accession>I7IV47</accession>